<sequence>MPYYSTRSFVWCCRLLSITTLVWLLSVSLATATDSKIGFIDVQKSISSTKAWKKGFADFKNTYKKQRAVIAQKENKIKKLLEDLNKQSFILDPKLKKKKEDLFRKEKIAFERYVEDQNKEFGLKEKEMTREFLKHMLEIIQKLGKDRKYTMILEKKSVLYNNLGNDLTSQATLAYDRKYK</sequence>
<dbReference type="InterPro" id="IPR005632">
    <property type="entry name" value="Chaperone_Skp"/>
</dbReference>
<dbReference type="GO" id="GO:0050821">
    <property type="term" value="P:protein stabilization"/>
    <property type="evidence" value="ECO:0007669"/>
    <property type="project" value="TreeGrafter"/>
</dbReference>
<keyword evidence="2" id="KW-0732">Signal</keyword>
<evidence type="ECO:0000256" key="1">
    <source>
        <dbReference type="ARBA" id="ARBA00009091"/>
    </source>
</evidence>
<organism evidence="3">
    <name type="scientific">hydrothermal vent metagenome</name>
    <dbReference type="NCBI Taxonomy" id="652676"/>
    <lineage>
        <taxon>unclassified sequences</taxon>
        <taxon>metagenomes</taxon>
        <taxon>ecological metagenomes</taxon>
    </lineage>
</organism>
<accession>A0A3B1CQF1</accession>
<dbReference type="GO" id="GO:0005829">
    <property type="term" value="C:cytosol"/>
    <property type="evidence" value="ECO:0007669"/>
    <property type="project" value="TreeGrafter"/>
</dbReference>
<evidence type="ECO:0000313" key="3">
    <source>
        <dbReference type="EMBL" id="VAX30542.1"/>
    </source>
</evidence>
<gene>
    <name evidence="3" type="ORF">MNBD_NITROSPINAE05-1076</name>
</gene>
<dbReference type="Pfam" id="PF03938">
    <property type="entry name" value="OmpH"/>
    <property type="match status" value="1"/>
</dbReference>
<protein>
    <recommendedName>
        <fullName evidence="4">Outer membrane protein H</fullName>
    </recommendedName>
</protein>
<dbReference type="AlphaFoldDB" id="A0A3B1CQF1"/>
<dbReference type="SMART" id="SM00935">
    <property type="entry name" value="OmpH"/>
    <property type="match status" value="1"/>
</dbReference>
<reference evidence="3" key="1">
    <citation type="submission" date="2018-06" db="EMBL/GenBank/DDBJ databases">
        <authorList>
            <person name="Zhirakovskaya E."/>
        </authorList>
    </citation>
    <scope>NUCLEOTIDE SEQUENCE</scope>
</reference>
<dbReference type="EMBL" id="UOGG01000115">
    <property type="protein sequence ID" value="VAX30542.1"/>
    <property type="molecule type" value="Genomic_DNA"/>
</dbReference>
<dbReference type="SUPFAM" id="SSF111384">
    <property type="entry name" value="OmpH-like"/>
    <property type="match status" value="1"/>
</dbReference>
<dbReference type="GO" id="GO:0051082">
    <property type="term" value="F:unfolded protein binding"/>
    <property type="evidence" value="ECO:0007669"/>
    <property type="project" value="InterPro"/>
</dbReference>
<evidence type="ECO:0000256" key="2">
    <source>
        <dbReference type="ARBA" id="ARBA00022729"/>
    </source>
</evidence>
<evidence type="ECO:0008006" key="4">
    <source>
        <dbReference type="Google" id="ProtNLM"/>
    </source>
</evidence>
<dbReference type="Gene3D" id="3.30.910.20">
    <property type="entry name" value="Skp domain"/>
    <property type="match status" value="1"/>
</dbReference>
<comment type="similarity">
    <text evidence="1">Belongs to the Skp family.</text>
</comment>
<name>A0A3B1CQF1_9ZZZZ</name>
<proteinExistence type="inferred from homology"/>
<dbReference type="PANTHER" id="PTHR35089">
    <property type="entry name" value="CHAPERONE PROTEIN SKP"/>
    <property type="match status" value="1"/>
</dbReference>
<dbReference type="InterPro" id="IPR024930">
    <property type="entry name" value="Skp_dom_sf"/>
</dbReference>
<dbReference type="PANTHER" id="PTHR35089:SF1">
    <property type="entry name" value="CHAPERONE PROTEIN SKP"/>
    <property type="match status" value="1"/>
</dbReference>